<evidence type="ECO:0000313" key="2">
    <source>
        <dbReference type="EMBL" id="KAG2590316.1"/>
    </source>
</evidence>
<dbReference type="Proteomes" id="UP000823388">
    <property type="component" value="Chromosome 5N"/>
</dbReference>
<gene>
    <name evidence="2" type="ORF">PVAP13_5NG275840</name>
</gene>
<feature type="region of interest" description="Disordered" evidence="1">
    <location>
        <begin position="62"/>
        <end position="81"/>
    </location>
</feature>
<comment type="caution">
    <text evidence="2">The sequence shown here is derived from an EMBL/GenBank/DDBJ whole genome shotgun (WGS) entry which is preliminary data.</text>
</comment>
<keyword evidence="3" id="KW-1185">Reference proteome</keyword>
<feature type="compositionally biased region" description="Low complexity" evidence="1">
    <location>
        <begin position="213"/>
        <end position="225"/>
    </location>
</feature>
<dbReference type="EMBL" id="CM029046">
    <property type="protein sequence ID" value="KAG2590316.1"/>
    <property type="molecule type" value="Genomic_DNA"/>
</dbReference>
<feature type="compositionally biased region" description="Gly residues" evidence="1">
    <location>
        <begin position="239"/>
        <end position="248"/>
    </location>
</feature>
<organism evidence="2 3">
    <name type="scientific">Panicum virgatum</name>
    <name type="common">Blackwell switchgrass</name>
    <dbReference type="NCBI Taxonomy" id="38727"/>
    <lineage>
        <taxon>Eukaryota</taxon>
        <taxon>Viridiplantae</taxon>
        <taxon>Streptophyta</taxon>
        <taxon>Embryophyta</taxon>
        <taxon>Tracheophyta</taxon>
        <taxon>Spermatophyta</taxon>
        <taxon>Magnoliopsida</taxon>
        <taxon>Liliopsida</taxon>
        <taxon>Poales</taxon>
        <taxon>Poaceae</taxon>
        <taxon>PACMAD clade</taxon>
        <taxon>Panicoideae</taxon>
        <taxon>Panicodae</taxon>
        <taxon>Paniceae</taxon>
        <taxon>Panicinae</taxon>
        <taxon>Panicum</taxon>
        <taxon>Panicum sect. Hiantes</taxon>
    </lineage>
</organism>
<feature type="compositionally biased region" description="Pro residues" evidence="1">
    <location>
        <begin position="202"/>
        <end position="212"/>
    </location>
</feature>
<proteinExistence type="predicted"/>
<reference evidence="2" key="1">
    <citation type="submission" date="2020-05" db="EMBL/GenBank/DDBJ databases">
        <title>WGS assembly of Panicum virgatum.</title>
        <authorList>
            <person name="Lovell J.T."/>
            <person name="Jenkins J."/>
            <person name="Shu S."/>
            <person name="Juenger T.E."/>
            <person name="Schmutz J."/>
        </authorList>
    </citation>
    <scope>NUCLEOTIDE SEQUENCE</scope>
    <source>
        <strain evidence="2">AP13</strain>
    </source>
</reference>
<feature type="region of interest" description="Disordered" evidence="1">
    <location>
        <begin position="164"/>
        <end position="260"/>
    </location>
</feature>
<name>A0A8T0S0G6_PANVG</name>
<feature type="compositionally biased region" description="Gly residues" evidence="1">
    <location>
        <begin position="64"/>
        <end position="81"/>
    </location>
</feature>
<accession>A0A8T0S0G6</accession>
<sequence length="260" mass="27825">MPRRLLSMDDIVASVLRLPRRQRARRLRHLLRRQLRAAVRRHRGREARRALTGGRGYFAMSIGGPRGGRNGHSGGRGSGGGGYPVTFRADTLEEIHRPPTPPDSCMAPRRILIDSPCHCPAHGWTALVRIEGRAHPDLTRMPTDVTSYCPSHGWTRFIVTDEAGPSSAALPTPSSRHSSPTPPGSERGGTMTSGTTILDPALAPPPPSPGPNPARRNAMAAANRRPGLRSRANEDSGGMPNGGIGGLWNGYEPSSSGEEA</sequence>
<evidence type="ECO:0000256" key="1">
    <source>
        <dbReference type="SAM" id="MobiDB-lite"/>
    </source>
</evidence>
<evidence type="ECO:0000313" key="3">
    <source>
        <dbReference type="Proteomes" id="UP000823388"/>
    </source>
</evidence>
<protein>
    <submittedName>
        <fullName evidence="2">Uncharacterized protein</fullName>
    </submittedName>
</protein>
<dbReference type="AlphaFoldDB" id="A0A8T0S0G6"/>